<proteinExistence type="predicted"/>
<dbReference type="PROSITE" id="PS50222">
    <property type="entry name" value="EF_HAND_2"/>
    <property type="match status" value="1"/>
</dbReference>
<reference evidence="4 5" key="1">
    <citation type="submission" date="2018-06" db="EMBL/GenBank/DDBJ databases">
        <title>Genomic Encyclopedia of Type Strains, Phase IV (KMG-IV): sequencing the most valuable type-strain genomes for metagenomic binning, comparative biology and taxonomic classification.</title>
        <authorList>
            <person name="Goeker M."/>
        </authorList>
    </citation>
    <scope>NUCLEOTIDE SEQUENCE [LARGE SCALE GENOMIC DNA]</scope>
    <source>
        <strain evidence="4 5">DSM 24032</strain>
    </source>
</reference>
<dbReference type="InParanoid" id="A0A395JRT0"/>
<gene>
    <name evidence="4" type="ORF">DFR28_101671</name>
</gene>
<evidence type="ECO:0000313" key="5">
    <source>
        <dbReference type="Proteomes" id="UP000253083"/>
    </source>
</evidence>
<dbReference type="RefSeq" id="WP_113952870.1">
    <property type="nucleotide sequence ID" value="NZ_QNRT01000001.1"/>
</dbReference>
<name>A0A395JRT0_9GAMM</name>
<dbReference type="InterPro" id="IPR011992">
    <property type="entry name" value="EF-hand-dom_pair"/>
</dbReference>
<evidence type="ECO:0000259" key="3">
    <source>
        <dbReference type="PROSITE" id="PS50222"/>
    </source>
</evidence>
<evidence type="ECO:0000256" key="1">
    <source>
        <dbReference type="SAM" id="MobiDB-lite"/>
    </source>
</evidence>
<dbReference type="Proteomes" id="UP000253083">
    <property type="component" value="Unassembled WGS sequence"/>
</dbReference>
<dbReference type="SUPFAM" id="SSF47473">
    <property type="entry name" value="EF-hand"/>
    <property type="match status" value="1"/>
</dbReference>
<dbReference type="OrthoDB" id="6058042at2"/>
<dbReference type="EMBL" id="QNRT01000001">
    <property type="protein sequence ID" value="RBP53285.1"/>
    <property type="molecule type" value="Genomic_DNA"/>
</dbReference>
<dbReference type="AlphaFoldDB" id="A0A395JRT0"/>
<feature type="compositionally biased region" description="Basic and acidic residues" evidence="1">
    <location>
        <begin position="38"/>
        <end position="65"/>
    </location>
</feature>
<protein>
    <submittedName>
        <fullName evidence="4">EF hand domain-containing protein</fullName>
    </submittedName>
</protein>
<feature type="domain" description="EF-hand" evidence="3">
    <location>
        <begin position="68"/>
        <end position="103"/>
    </location>
</feature>
<accession>A0A395JRT0</accession>
<dbReference type="Pfam" id="PF13202">
    <property type="entry name" value="EF-hand_5"/>
    <property type="match status" value="2"/>
</dbReference>
<sequence length="125" mass="14455">MHNKSLISLLAAFSLTATGIAIAQSEDSPSDRRGHHKESHDRGGKDKKHEYMLKRIDTNQDGQVDRAEYMASAEERFASMDLNSDGYVTPEEHREAGKIMREKHREMRKQMREERRAEREAKADQ</sequence>
<comment type="caution">
    <text evidence="4">The sequence shown here is derived from an EMBL/GenBank/DDBJ whole genome shotgun (WGS) entry which is preliminary data.</text>
</comment>
<organism evidence="4 5">
    <name type="scientific">Arenicella xantha</name>
    <dbReference type="NCBI Taxonomy" id="644221"/>
    <lineage>
        <taxon>Bacteria</taxon>
        <taxon>Pseudomonadati</taxon>
        <taxon>Pseudomonadota</taxon>
        <taxon>Gammaproteobacteria</taxon>
        <taxon>Arenicellales</taxon>
        <taxon>Arenicellaceae</taxon>
        <taxon>Arenicella</taxon>
    </lineage>
</organism>
<feature type="signal peptide" evidence="2">
    <location>
        <begin position="1"/>
        <end position="23"/>
    </location>
</feature>
<feature type="chain" id="PRO_5017354358" evidence="2">
    <location>
        <begin position="24"/>
        <end position="125"/>
    </location>
</feature>
<dbReference type="GO" id="GO:0005509">
    <property type="term" value="F:calcium ion binding"/>
    <property type="evidence" value="ECO:0007669"/>
    <property type="project" value="InterPro"/>
</dbReference>
<dbReference type="InterPro" id="IPR002048">
    <property type="entry name" value="EF_hand_dom"/>
</dbReference>
<keyword evidence="5" id="KW-1185">Reference proteome</keyword>
<feature type="compositionally biased region" description="Basic and acidic residues" evidence="1">
    <location>
        <begin position="90"/>
        <end position="125"/>
    </location>
</feature>
<evidence type="ECO:0000313" key="4">
    <source>
        <dbReference type="EMBL" id="RBP53285.1"/>
    </source>
</evidence>
<feature type="region of interest" description="Disordered" evidence="1">
    <location>
        <begin position="23"/>
        <end position="65"/>
    </location>
</feature>
<dbReference type="Gene3D" id="1.10.238.10">
    <property type="entry name" value="EF-hand"/>
    <property type="match status" value="2"/>
</dbReference>
<feature type="region of interest" description="Disordered" evidence="1">
    <location>
        <begin position="81"/>
        <end position="125"/>
    </location>
</feature>
<keyword evidence="2" id="KW-0732">Signal</keyword>
<evidence type="ECO:0000256" key="2">
    <source>
        <dbReference type="SAM" id="SignalP"/>
    </source>
</evidence>